<dbReference type="Proteomes" id="UP000235371">
    <property type="component" value="Unassembled WGS sequence"/>
</dbReference>
<feature type="domain" description="Heterokaryon incompatibility" evidence="1">
    <location>
        <begin position="151"/>
        <end position="295"/>
    </location>
</feature>
<proteinExistence type="predicted"/>
<dbReference type="STRING" id="1095630.A0A2J6T6I8"/>
<evidence type="ECO:0000259" key="1">
    <source>
        <dbReference type="Pfam" id="PF06985"/>
    </source>
</evidence>
<evidence type="ECO:0000313" key="2">
    <source>
        <dbReference type="EMBL" id="PMD58635.1"/>
    </source>
</evidence>
<dbReference type="RefSeq" id="XP_024735539.1">
    <property type="nucleotide sequence ID" value="XM_024886906.1"/>
</dbReference>
<dbReference type="Pfam" id="PF06985">
    <property type="entry name" value="HET"/>
    <property type="match status" value="1"/>
</dbReference>
<accession>A0A2J6T6I8</accession>
<dbReference type="EMBL" id="KZ613817">
    <property type="protein sequence ID" value="PMD58635.1"/>
    <property type="molecule type" value="Genomic_DNA"/>
</dbReference>
<reference evidence="2 3" key="1">
    <citation type="submission" date="2016-04" db="EMBL/GenBank/DDBJ databases">
        <title>A degradative enzymes factory behind the ericoid mycorrhizal symbiosis.</title>
        <authorList>
            <consortium name="DOE Joint Genome Institute"/>
            <person name="Martino E."/>
            <person name="Morin E."/>
            <person name="Grelet G."/>
            <person name="Kuo A."/>
            <person name="Kohler A."/>
            <person name="Daghino S."/>
            <person name="Barry K."/>
            <person name="Choi C."/>
            <person name="Cichocki N."/>
            <person name="Clum A."/>
            <person name="Copeland A."/>
            <person name="Hainaut M."/>
            <person name="Haridas S."/>
            <person name="Labutti K."/>
            <person name="Lindquist E."/>
            <person name="Lipzen A."/>
            <person name="Khouja H.-R."/>
            <person name="Murat C."/>
            <person name="Ohm R."/>
            <person name="Olson A."/>
            <person name="Spatafora J."/>
            <person name="Veneault-Fourrey C."/>
            <person name="Henrissat B."/>
            <person name="Grigoriev I."/>
            <person name="Martin F."/>
            <person name="Perotto S."/>
        </authorList>
    </citation>
    <scope>NUCLEOTIDE SEQUENCE [LARGE SCALE GENOMIC DNA]</scope>
    <source>
        <strain evidence="2 3">E</strain>
    </source>
</reference>
<dbReference type="PANTHER" id="PTHR33112">
    <property type="entry name" value="DOMAIN PROTEIN, PUTATIVE-RELATED"/>
    <property type="match status" value="1"/>
</dbReference>
<dbReference type="InParanoid" id="A0A2J6T6I8"/>
<dbReference type="OrthoDB" id="8300194at2759"/>
<keyword evidence="3" id="KW-1185">Reference proteome</keyword>
<dbReference type="PANTHER" id="PTHR33112:SF16">
    <property type="entry name" value="HETEROKARYON INCOMPATIBILITY DOMAIN-CONTAINING PROTEIN"/>
    <property type="match status" value="1"/>
</dbReference>
<sequence>MEEDRCPVCSKLPLDGPALGIEAPPIKYDLNHDQAVFNAYKGDCCLYRLVRDLHRIWLEKGEGRVRRYLWSCRGRTWDVLPASSEAFVHPDILNPATISRLRNWIQRCNQEHQGCHSEQLPVLPTRILDVGDPESTGNVKLVETNGKRGQYVALSHCWGASNSFLTTRDTLESMYNGFLPDQAPATFRDAIVLTRCLRIRYLWIDSLCIIQRDKEDWNRESSRMGDVYRNAYLMVAAATAADDTEGFFKPRPQIQCSMKIVAPLGRTANVYLRDQAHSYGDSNLPLDSRGWTLQETYLSRRQLKFQGKKITWHCQSTTWDESDRDSLDKKYPFRSVTELFPEKSTLSKHPYQSWYDMIEDFAQRKFSVPTDRLPALSGIATMVAAQKNGRYCAGLCSFESFRPDCYIAPSWSWASVNGPVTFPDNGYYLNSCGPDSLDSVTFHDCQIILGSNPYGEIECAWLELEAPLAPLSKATDKHKRNSRSADWHEYFSIVDGVSEELLSAVFDVKDGLVINLFALFMMHAEKTEGDYHHRQRSDEVKLSGLILRPAVGQERIRDKYKVPKGLGLYQRVGLFYLGTRQEKEVLEMAPVTKMVLL</sequence>
<gene>
    <name evidence="2" type="ORF">K444DRAFT_663952</name>
</gene>
<organism evidence="2 3">
    <name type="scientific">Hyaloscypha bicolor E</name>
    <dbReference type="NCBI Taxonomy" id="1095630"/>
    <lineage>
        <taxon>Eukaryota</taxon>
        <taxon>Fungi</taxon>
        <taxon>Dikarya</taxon>
        <taxon>Ascomycota</taxon>
        <taxon>Pezizomycotina</taxon>
        <taxon>Leotiomycetes</taxon>
        <taxon>Helotiales</taxon>
        <taxon>Hyaloscyphaceae</taxon>
        <taxon>Hyaloscypha</taxon>
        <taxon>Hyaloscypha bicolor</taxon>
    </lineage>
</organism>
<dbReference type="InterPro" id="IPR010730">
    <property type="entry name" value="HET"/>
</dbReference>
<protein>
    <submittedName>
        <fullName evidence="2">HET-domain-containing protein</fullName>
    </submittedName>
</protein>
<dbReference type="GeneID" id="36594983"/>
<evidence type="ECO:0000313" key="3">
    <source>
        <dbReference type="Proteomes" id="UP000235371"/>
    </source>
</evidence>
<name>A0A2J6T6I8_9HELO</name>
<dbReference type="AlphaFoldDB" id="A0A2J6T6I8"/>